<dbReference type="InterPro" id="IPR046346">
    <property type="entry name" value="Aminoacid_DH-like_N_sf"/>
</dbReference>
<feature type="binding site" evidence="6">
    <location>
        <position position="221"/>
    </location>
    <ligand>
        <name>a divalent metal cation</name>
        <dbReference type="ChEBI" id="CHEBI:60240"/>
    </ligand>
</feature>
<dbReference type="SUPFAM" id="SSF53223">
    <property type="entry name" value="Aminoacid dehydrogenase-like, N-terminal domain"/>
    <property type="match status" value="1"/>
</dbReference>
<dbReference type="SMART" id="SM01274">
    <property type="entry name" value="malic"/>
    <property type="match status" value="1"/>
</dbReference>
<feature type="domain" description="Malic enzyme NAD-binding" evidence="8">
    <location>
        <begin position="222"/>
        <end position="481"/>
    </location>
</feature>
<dbReference type="Pfam" id="PF00390">
    <property type="entry name" value="malic"/>
    <property type="match status" value="1"/>
</dbReference>
<feature type="active site" description="Proton donor" evidence="4">
    <location>
        <position position="51"/>
    </location>
</feature>
<dbReference type="InterPro" id="IPR015884">
    <property type="entry name" value="Malic_enzyme_CS"/>
</dbReference>
<feature type="active site" description="Proton acceptor" evidence="4">
    <location>
        <position position="126"/>
    </location>
</feature>
<evidence type="ECO:0000256" key="2">
    <source>
        <dbReference type="ARBA" id="ARBA00008785"/>
    </source>
</evidence>
<feature type="binding site" evidence="6">
    <location>
        <position position="197"/>
    </location>
    <ligand>
        <name>a divalent metal cation</name>
        <dbReference type="ChEBI" id="CHEBI:60240"/>
    </ligand>
</feature>
<evidence type="ECO:0000259" key="8">
    <source>
        <dbReference type="SMART" id="SM00919"/>
    </source>
</evidence>
<dbReference type="PROSITE" id="PS00331">
    <property type="entry name" value="MALIC_ENZYMES"/>
    <property type="match status" value="1"/>
</dbReference>
<evidence type="ECO:0000256" key="1">
    <source>
        <dbReference type="ARBA" id="ARBA00001936"/>
    </source>
</evidence>
<evidence type="ECO:0000313" key="10">
    <source>
        <dbReference type="EMBL" id="CAD8591385.1"/>
    </source>
</evidence>
<protein>
    <recommendedName>
        <fullName evidence="7">Malic enzyme</fullName>
    </recommendedName>
</protein>
<proteinExistence type="inferred from homology"/>
<feature type="binding site" evidence="5">
    <location>
        <position position="368"/>
    </location>
    <ligand>
        <name>(S)-malate</name>
        <dbReference type="ChEBI" id="CHEBI:15589"/>
    </ligand>
</feature>
<gene>
    <name evidence="10" type="ORF">MSP1404_LOCUS8789</name>
</gene>
<dbReference type="InterPro" id="IPR037062">
    <property type="entry name" value="Malic_N_dom_sf"/>
</dbReference>
<evidence type="ECO:0000256" key="3">
    <source>
        <dbReference type="ARBA" id="ARBA00022723"/>
    </source>
</evidence>
<comment type="cofactor">
    <cofactor evidence="1">
        <name>Mn(2+)</name>
        <dbReference type="ChEBI" id="CHEBI:29035"/>
    </cofactor>
</comment>
<feature type="domain" description="Malic enzyme N-terminal" evidence="9">
    <location>
        <begin position="28"/>
        <end position="212"/>
    </location>
</feature>
<dbReference type="Gene3D" id="3.40.50.720">
    <property type="entry name" value="NAD(P)-binding Rossmann-like Domain"/>
    <property type="match status" value="1"/>
</dbReference>
<reference evidence="10" key="1">
    <citation type="submission" date="2021-01" db="EMBL/GenBank/DDBJ databases">
        <authorList>
            <person name="Corre E."/>
            <person name="Pelletier E."/>
            <person name="Niang G."/>
            <person name="Scheremetjew M."/>
            <person name="Finn R."/>
            <person name="Kale V."/>
            <person name="Holt S."/>
            <person name="Cochrane G."/>
            <person name="Meng A."/>
            <person name="Brown T."/>
            <person name="Cohen L."/>
        </authorList>
    </citation>
    <scope>NUCLEOTIDE SEQUENCE</scope>
    <source>
        <strain evidence="10">CCMP494</strain>
    </source>
</reference>
<feature type="binding site" evidence="5">
    <location>
        <position position="412"/>
    </location>
    <ligand>
        <name>(S)-malate</name>
        <dbReference type="ChEBI" id="CHEBI:15589"/>
    </ligand>
</feature>
<dbReference type="PANTHER" id="PTHR23406">
    <property type="entry name" value="MALIC ENZYME-RELATED"/>
    <property type="match status" value="1"/>
</dbReference>
<evidence type="ECO:0000256" key="7">
    <source>
        <dbReference type="RuleBase" id="RU003426"/>
    </source>
</evidence>
<feature type="binding site" evidence="6">
    <location>
        <position position="198"/>
    </location>
    <ligand>
        <name>a divalent metal cation</name>
        <dbReference type="ChEBI" id="CHEBI:60240"/>
    </ligand>
</feature>
<evidence type="ECO:0000256" key="5">
    <source>
        <dbReference type="PIRSR" id="PIRSR000106-2"/>
    </source>
</evidence>
<dbReference type="Pfam" id="PF03949">
    <property type="entry name" value="Malic_M"/>
    <property type="match status" value="1"/>
</dbReference>
<evidence type="ECO:0000256" key="4">
    <source>
        <dbReference type="PIRSR" id="PIRSR000106-1"/>
    </source>
</evidence>
<dbReference type="GO" id="GO:0046872">
    <property type="term" value="F:metal ion binding"/>
    <property type="evidence" value="ECO:0007669"/>
    <property type="project" value="UniProtKB-KW"/>
</dbReference>
<dbReference type="PIRSF" id="PIRSF000106">
    <property type="entry name" value="ME"/>
    <property type="match status" value="1"/>
</dbReference>
<dbReference type="InterPro" id="IPR012302">
    <property type="entry name" value="Malic_NAD-bd"/>
</dbReference>
<dbReference type="AlphaFoldDB" id="A0A7S0PRA4"/>
<dbReference type="PANTHER" id="PTHR23406:SF68">
    <property type="entry name" value="MALIC ENZYME"/>
    <property type="match status" value="1"/>
</dbReference>
<dbReference type="PRINTS" id="PR00072">
    <property type="entry name" value="MALOXRDTASE"/>
</dbReference>
<dbReference type="InterPro" id="IPR036291">
    <property type="entry name" value="NAD(P)-bd_dom_sf"/>
</dbReference>
<dbReference type="NCBIfam" id="NF010052">
    <property type="entry name" value="PRK13529.1"/>
    <property type="match status" value="1"/>
</dbReference>
<dbReference type="GO" id="GO:0051287">
    <property type="term" value="F:NAD binding"/>
    <property type="evidence" value="ECO:0007669"/>
    <property type="project" value="InterPro"/>
</dbReference>
<dbReference type="CDD" id="cd05312">
    <property type="entry name" value="NAD_bind_1_malic_enz"/>
    <property type="match status" value="1"/>
</dbReference>
<dbReference type="FunFam" id="3.40.50.720:FF:000635">
    <property type="entry name" value="NADP-dependent malic enzyme"/>
    <property type="match status" value="1"/>
</dbReference>
<keyword evidence="3 6" id="KW-0479">Metal-binding</keyword>
<accession>A0A7S0PRA4</accession>
<dbReference type="Gene3D" id="3.40.50.10380">
    <property type="entry name" value="Malic enzyme, N-terminal domain"/>
    <property type="match status" value="1"/>
</dbReference>
<sequence length="514" mass="56371">MSATLSALNGFRAASRAIDKYVFLRQLQHDDAGVFYRLLVNNAMEIMPYVYTPTVGEACQTYHTLPIAQQGVYITADDKGRVGEALRSRAPPSLANDLKVAVVTDGERILGLGDLGAGGMGIAEGKILLYSVCAGIRPNQCLPVCIDVGTDNKSLLEDPMYRGLRRERLRGREYDEVVEEFMSEMRSWQPRCLVQFEDFGNTNAFRILERYRHRQPCFNDDIQGTACIALAGVLSGLRATGADLTEQRVLFYGAGEAGVGIGELIAMALEKRGMSHHDAINRCYFMDSKGLVCKQRLDAPQTPRHALQPHKVAFAHDVPYRPDLLSAIDAIRPTVLIGVSTIHGAFDERVVRKMAALNPRPIIMPLSNPTSKAECTFEQAVTWTEGRAVFASGSPFPAMTYRGKTLHPAQANNAYVFPALGHAAVLAGAREVSDDAFLAAAEALSAMTTEAELAVGKLFPDFDSIREVSHDLTARVCELMERDGQGVKPAGVTDWKKYVDSQFWEPEPETASKL</sequence>
<dbReference type="GO" id="GO:0004473">
    <property type="term" value="F:malate dehydrogenase (decarboxylating) (NADP+) activity"/>
    <property type="evidence" value="ECO:0007669"/>
    <property type="project" value="TreeGrafter"/>
</dbReference>
<feature type="binding site" evidence="5">
    <location>
        <position position="108"/>
    </location>
    <ligand>
        <name>(S)-malate</name>
        <dbReference type="ChEBI" id="CHEBI:15589"/>
    </ligand>
</feature>
<evidence type="ECO:0000256" key="6">
    <source>
        <dbReference type="PIRSR" id="PIRSR000106-3"/>
    </source>
</evidence>
<dbReference type="InterPro" id="IPR001891">
    <property type="entry name" value="Malic_OxRdtase"/>
</dbReference>
<dbReference type="EMBL" id="HBEV01011338">
    <property type="protein sequence ID" value="CAD8591385.1"/>
    <property type="molecule type" value="Transcribed_RNA"/>
</dbReference>
<dbReference type="GO" id="GO:0006108">
    <property type="term" value="P:malate metabolic process"/>
    <property type="evidence" value="ECO:0007669"/>
    <property type="project" value="TreeGrafter"/>
</dbReference>
<evidence type="ECO:0000259" key="9">
    <source>
        <dbReference type="SMART" id="SM01274"/>
    </source>
</evidence>
<comment type="cofactor">
    <cofactor evidence="6">
        <name>Mg(2+)</name>
        <dbReference type="ChEBI" id="CHEBI:18420"/>
    </cofactor>
    <cofactor evidence="6">
        <name>Mn(2+)</name>
        <dbReference type="ChEBI" id="CHEBI:29035"/>
    </cofactor>
    <text evidence="6">Divalent metal cations. Prefers magnesium or manganese.</text>
</comment>
<keyword evidence="7" id="KW-0560">Oxidoreductase</keyword>
<comment type="similarity">
    <text evidence="2 7">Belongs to the malic enzymes family.</text>
</comment>
<name>A0A7S0PRA4_MICPS</name>
<dbReference type="InterPro" id="IPR012301">
    <property type="entry name" value="Malic_N_dom"/>
</dbReference>
<dbReference type="SMART" id="SM00919">
    <property type="entry name" value="Malic_M"/>
    <property type="match status" value="1"/>
</dbReference>
<dbReference type="SUPFAM" id="SSF51735">
    <property type="entry name" value="NAD(P)-binding Rossmann-fold domains"/>
    <property type="match status" value="1"/>
</dbReference>
<organism evidence="10">
    <name type="scientific">Micromonas pusilla</name>
    <name type="common">Picoplanktonic green alga</name>
    <name type="synonym">Chromulina pusilla</name>
    <dbReference type="NCBI Taxonomy" id="38833"/>
    <lineage>
        <taxon>Eukaryota</taxon>
        <taxon>Viridiplantae</taxon>
        <taxon>Chlorophyta</taxon>
        <taxon>Mamiellophyceae</taxon>
        <taxon>Mamiellales</taxon>
        <taxon>Mamiellaceae</taxon>
        <taxon>Micromonas</taxon>
    </lineage>
</organism>